<gene>
    <name evidence="13" type="ORF">GCM10025772_19930</name>
</gene>
<comment type="subunit">
    <text evidence="10">Homodimer. Interacts with FtsZ.</text>
</comment>
<feature type="region of interest" description="Disordered" evidence="12">
    <location>
        <begin position="1"/>
        <end position="27"/>
    </location>
</feature>
<comment type="subcellular location">
    <subcellularLocation>
        <location evidence="1">Cytoplasm</location>
    </subcellularLocation>
</comment>
<dbReference type="SUPFAM" id="SSF102829">
    <property type="entry name" value="Cell division protein ZapA-like"/>
    <property type="match status" value="1"/>
</dbReference>
<keyword evidence="14" id="KW-1185">Reference proteome</keyword>
<accession>A0ABP9S927</accession>
<feature type="region of interest" description="Disordered" evidence="12">
    <location>
        <begin position="123"/>
        <end position="145"/>
    </location>
</feature>
<dbReference type="PANTHER" id="PTHR34981">
    <property type="entry name" value="CELL DIVISION PROTEIN ZAPA"/>
    <property type="match status" value="1"/>
</dbReference>
<evidence type="ECO:0000256" key="12">
    <source>
        <dbReference type="SAM" id="MobiDB-lite"/>
    </source>
</evidence>
<dbReference type="Gene3D" id="3.30.160.880">
    <property type="entry name" value="Cell division protein ZapA protomer, N-terminal domain"/>
    <property type="match status" value="1"/>
</dbReference>
<keyword evidence="6" id="KW-0175">Coiled coil</keyword>
<evidence type="ECO:0000256" key="3">
    <source>
        <dbReference type="ARBA" id="ARBA00015195"/>
    </source>
</evidence>
<dbReference type="Pfam" id="PF05164">
    <property type="entry name" value="ZapA"/>
    <property type="match status" value="1"/>
</dbReference>
<comment type="function">
    <text evidence="9">Activator of cell division through the inhibition of FtsZ GTPase activity, therefore promoting FtsZ assembly into bundles of protofilaments necessary for the formation of the division Z ring. It is recruited early at mid-cell but it is not essential for cell division.</text>
</comment>
<keyword evidence="7" id="KW-0717">Septation</keyword>
<evidence type="ECO:0000256" key="1">
    <source>
        <dbReference type="ARBA" id="ARBA00004496"/>
    </source>
</evidence>
<evidence type="ECO:0000256" key="9">
    <source>
        <dbReference type="ARBA" id="ARBA00024910"/>
    </source>
</evidence>
<evidence type="ECO:0000256" key="4">
    <source>
        <dbReference type="ARBA" id="ARBA00022490"/>
    </source>
</evidence>
<dbReference type="EMBL" id="BAABLF010000013">
    <property type="protein sequence ID" value="GAA5191945.1"/>
    <property type="molecule type" value="Genomic_DNA"/>
</dbReference>
<dbReference type="PANTHER" id="PTHR34981:SF1">
    <property type="entry name" value="CELL DIVISION PROTEIN ZAPA"/>
    <property type="match status" value="1"/>
</dbReference>
<comment type="caution">
    <text evidence="13">The sequence shown here is derived from an EMBL/GenBank/DDBJ whole genome shotgun (WGS) entry which is preliminary data.</text>
</comment>
<reference evidence="14" key="1">
    <citation type="journal article" date="2019" name="Int. J. Syst. Evol. Microbiol.">
        <title>The Global Catalogue of Microorganisms (GCM) 10K type strain sequencing project: providing services to taxonomists for standard genome sequencing and annotation.</title>
        <authorList>
            <consortium name="The Broad Institute Genomics Platform"/>
            <consortium name="The Broad Institute Genome Sequencing Center for Infectious Disease"/>
            <person name="Wu L."/>
            <person name="Ma J."/>
        </authorList>
    </citation>
    <scope>NUCLEOTIDE SEQUENCE [LARGE SCALE GENOMIC DNA]</scope>
    <source>
        <strain evidence="14">JCM 18720</strain>
    </source>
</reference>
<evidence type="ECO:0000256" key="5">
    <source>
        <dbReference type="ARBA" id="ARBA00022618"/>
    </source>
</evidence>
<proteinExistence type="inferred from homology"/>
<dbReference type="InterPro" id="IPR007838">
    <property type="entry name" value="Cell_div_ZapA-like"/>
</dbReference>
<dbReference type="InterPro" id="IPR036192">
    <property type="entry name" value="Cell_div_ZapA-like_sf"/>
</dbReference>
<evidence type="ECO:0000256" key="2">
    <source>
        <dbReference type="ARBA" id="ARBA00010074"/>
    </source>
</evidence>
<evidence type="ECO:0000256" key="6">
    <source>
        <dbReference type="ARBA" id="ARBA00023054"/>
    </source>
</evidence>
<keyword evidence="8" id="KW-0131">Cell cycle</keyword>
<comment type="similarity">
    <text evidence="2">Belongs to the ZapA family. Type 1 subfamily.</text>
</comment>
<dbReference type="Gene3D" id="1.20.5.50">
    <property type="match status" value="1"/>
</dbReference>
<evidence type="ECO:0000256" key="8">
    <source>
        <dbReference type="ARBA" id="ARBA00023306"/>
    </source>
</evidence>
<dbReference type="NCBIfam" id="NF008209">
    <property type="entry name" value="PRK10972.1"/>
    <property type="match status" value="1"/>
</dbReference>
<sequence length="145" mass="16103">MLSWRRGTLQKATPALPGVKQTSHGAKMSKDTIDIHVLGKSFTVACPPDQNHQLQLVAADLNRRMEQLKRRTGLGNLEQLAVMAALNLTHELLQVEQGQRREQEQMQQRINLLQTTIEQALAERLDSGPKSVEPVSEAPYTGSQG</sequence>
<dbReference type="InterPro" id="IPR042233">
    <property type="entry name" value="Cell_div_ZapA_N"/>
</dbReference>
<evidence type="ECO:0000256" key="11">
    <source>
        <dbReference type="ARBA" id="ARBA00033158"/>
    </source>
</evidence>
<dbReference type="Proteomes" id="UP001501600">
    <property type="component" value="Unassembled WGS sequence"/>
</dbReference>
<organism evidence="13 14">
    <name type="scientific">Ferrimonas gelatinilytica</name>
    <dbReference type="NCBI Taxonomy" id="1255257"/>
    <lineage>
        <taxon>Bacteria</taxon>
        <taxon>Pseudomonadati</taxon>
        <taxon>Pseudomonadota</taxon>
        <taxon>Gammaproteobacteria</taxon>
        <taxon>Alteromonadales</taxon>
        <taxon>Ferrimonadaceae</taxon>
        <taxon>Ferrimonas</taxon>
    </lineage>
</organism>
<evidence type="ECO:0000256" key="7">
    <source>
        <dbReference type="ARBA" id="ARBA00023210"/>
    </source>
</evidence>
<evidence type="ECO:0000256" key="10">
    <source>
        <dbReference type="ARBA" id="ARBA00026068"/>
    </source>
</evidence>
<protein>
    <recommendedName>
        <fullName evidence="3">Cell division protein ZapA</fullName>
    </recommendedName>
    <alternativeName>
        <fullName evidence="11">Z ring-associated protein ZapA</fullName>
    </alternativeName>
</protein>
<name>A0ABP9S927_9GAMM</name>
<keyword evidence="4" id="KW-0963">Cytoplasm</keyword>
<keyword evidence="5" id="KW-0132">Cell division</keyword>
<evidence type="ECO:0000313" key="14">
    <source>
        <dbReference type="Proteomes" id="UP001501600"/>
    </source>
</evidence>
<evidence type="ECO:0000313" key="13">
    <source>
        <dbReference type="EMBL" id="GAA5191945.1"/>
    </source>
</evidence>